<dbReference type="GO" id="GO:0015986">
    <property type="term" value="P:proton motive force-driven ATP synthesis"/>
    <property type="evidence" value="ECO:0007669"/>
    <property type="project" value="InterPro"/>
</dbReference>
<dbReference type="SUPFAM" id="SSF47917">
    <property type="entry name" value="C-terminal domain of alpha and beta subunits of F1 ATP synthase"/>
    <property type="match status" value="1"/>
</dbReference>
<keyword evidence="4" id="KW-1185">Reference proteome</keyword>
<dbReference type="Gene3D" id="1.20.150.20">
    <property type="entry name" value="ATP synthase alpha/beta chain, C-terminal domain"/>
    <property type="match status" value="1"/>
</dbReference>
<dbReference type="Pfam" id="PF00306">
    <property type="entry name" value="ATP-synt_ab_C"/>
    <property type="match status" value="1"/>
</dbReference>
<evidence type="ECO:0000313" key="4">
    <source>
        <dbReference type="Proteomes" id="UP000673691"/>
    </source>
</evidence>
<evidence type="ECO:0000313" key="2">
    <source>
        <dbReference type="EMBL" id="KAG5461425.1"/>
    </source>
</evidence>
<dbReference type="Proteomes" id="UP000673691">
    <property type="component" value="Unassembled WGS sequence"/>
</dbReference>
<comment type="caution">
    <text evidence="3">The sequence shown here is derived from an EMBL/GenBank/DDBJ whole genome shotgun (WGS) entry which is preliminary data.</text>
</comment>
<gene>
    <name evidence="3" type="ORF">BJ554DRAFT_5537</name>
    <name evidence="2" type="ORF">BJ554DRAFT_6388</name>
</gene>
<evidence type="ECO:0000259" key="1">
    <source>
        <dbReference type="Pfam" id="PF00306"/>
    </source>
</evidence>
<dbReference type="EMBL" id="JAEFCI010002538">
    <property type="protein sequence ID" value="KAG5462167.1"/>
    <property type="molecule type" value="Genomic_DNA"/>
</dbReference>
<protein>
    <submittedName>
        <fullName evidence="3">ATP synthase, H+ transporting, mitochondrial F1 complex, alpha subunit, isoform 1, isoform CRA_h</fullName>
    </submittedName>
</protein>
<dbReference type="InterPro" id="IPR038376">
    <property type="entry name" value="ATP_synth_asu_C_sf"/>
</dbReference>
<feature type="domain" description="ATP synthase alpha subunit C-terminal" evidence="1">
    <location>
        <begin position="1"/>
        <end position="65"/>
    </location>
</feature>
<dbReference type="AlphaFoldDB" id="A0A8H7ZZP8"/>
<dbReference type="EMBL" id="JAEFCI010003679">
    <property type="protein sequence ID" value="KAG5461425.1"/>
    <property type="molecule type" value="Genomic_DNA"/>
</dbReference>
<sequence>QQVCIIFAGVNGFLDKIPVARVVAFEKAFLPYLAIEHKGLLEKIRTTGVLSPELEAELREITRKFAGGFM</sequence>
<feature type="non-terminal residue" evidence="3">
    <location>
        <position position="1"/>
    </location>
</feature>
<reference evidence="3" key="1">
    <citation type="journal article" name="Sci. Rep.">
        <title>Genome-scale phylogenetic analyses confirm Olpidium as the closest living zoosporic fungus to the non-flagellated, terrestrial fungi.</title>
        <authorList>
            <person name="Chang Y."/>
            <person name="Rochon D."/>
            <person name="Sekimoto S."/>
            <person name="Wang Y."/>
            <person name="Chovatia M."/>
            <person name="Sandor L."/>
            <person name="Salamov A."/>
            <person name="Grigoriev I.V."/>
            <person name="Stajich J.E."/>
            <person name="Spatafora J.W."/>
        </authorList>
    </citation>
    <scope>NUCLEOTIDE SEQUENCE</scope>
    <source>
        <strain evidence="3">S191</strain>
    </source>
</reference>
<evidence type="ECO:0000313" key="3">
    <source>
        <dbReference type="EMBL" id="KAG5462167.1"/>
    </source>
</evidence>
<dbReference type="OrthoDB" id="9805536at2759"/>
<dbReference type="InterPro" id="IPR000793">
    <property type="entry name" value="ATP_synth_asu_C"/>
</dbReference>
<name>A0A8H7ZZP8_9FUNG</name>
<organism evidence="3 4">
    <name type="scientific">Olpidium bornovanus</name>
    <dbReference type="NCBI Taxonomy" id="278681"/>
    <lineage>
        <taxon>Eukaryota</taxon>
        <taxon>Fungi</taxon>
        <taxon>Fungi incertae sedis</taxon>
        <taxon>Olpidiomycota</taxon>
        <taxon>Olpidiomycotina</taxon>
        <taxon>Olpidiomycetes</taxon>
        <taxon>Olpidiales</taxon>
        <taxon>Olpidiaceae</taxon>
        <taxon>Olpidium</taxon>
    </lineage>
</organism>
<accession>A0A8H7ZZP8</accession>
<proteinExistence type="predicted"/>